<dbReference type="GO" id="GO:0046100">
    <property type="term" value="P:hypoxanthine metabolic process"/>
    <property type="evidence" value="ECO:0007669"/>
    <property type="project" value="TreeGrafter"/>
</dbReference>
<dbReference type="InterPro" id="IPR000836">
    <property type="entry name" value="PRTase_dom"/>
</dbReference>
<keyword evidence="12 13" id="KW-0460">Magnesium</keyword>
<dbReference type="GO" id="GO:0032264">
    <property type="term" value="P:IMP salvage"/>
    <property type="evidence" value="ECO:0007669"/>
    <property type="project" value="UniProtKB-UniPathway"/>
</dbReference>
<evidence type="ECO:0000256" key="5">
    <source>
        <dbReference type="ARBA" id="ARBA00011895"/>
    </source>
</evidence>
<dbReference type="EC" id="2.4.2.8" evidence="5 13"/>
<evidence type="ECO:0000256" key="9">
    <source>
        <dbReference type="ARBA" id="ARBA00022723"/>
    </source>
</evidence>
<name>A0A0F7UGE7_NEOCL</name>
<dbReference type="CDD" id="cd06223">
    <property type="entry name" value="PRTases_typeI"/>
    <property type="match status" value="1"/>
</dbReference>
<dbReference type="NCBIfam" id="TIGR01203">
    <property type="entry name" value="HGPRTase"/>
    <property type="match status" value="1"/>
</dbReference>
<dbReference type="GO" id="GO:0005829">
    <property type="term" value="C:cytosol"/>
    <property type="evidence" value="ECO:0007669"/>
    <property type="project" value="TreeGrafter"/>
</dbReference>
<keyword evidence="11 13" id="KW-0547">Nucleotide-binding</keyword>
<dbReference type="AlphaFoldDB" id="A0A0F7UGE7"/>
<dbReference type="UniPathway" id="UPA00591">
    <property type="reaction ID" value="UER00648"/>
</dbReference>
<dbReference type="PANTHER" id="PTHR43340:SF1">
    <property type="entry name" value="HYPOXANTHINE PHOSPHORIBOSYLTRANSFERASE"/>
    <property type="match status" value="1"/>
</dbReference>
<evidence type="ECO:0000256" key="10">
    <source>
        <dbReference type="ARBA" id="ARBA00022726"/>
    </source>
</evidence>
<evidence type="ECO:0000256" key="11">
    <source>
        <dbReference type="ARBA" id="ARBA00022741"/>
    </source>
</evidence>
<comment type="similarity">
    <text evidence="4 13">Belongs to the purine/pyrimidine phosphoribosyltransferase family.</text>
</comment>
<evidence type="ECO:0000256" key="4">
    <source>
        <dbReference type="ARBA" id="ARBA00008391"/>
    </source>
</evidence>
<evidence type="ECO:0000256" key="6">
    <source>
        <dbReference type="ARBA" id="ARBA00022490"/>
    </source>
</evidence>
<evidence type="ECO:0000256" key="2">
    <source>
        <dbReference type="ARBA" id="ARBA00004496"/>
    </source>
</evidence>
<dbReference type="InterPro" id="IPR005904">
    <property type="entry name" value="Hxn_phspho_trans"/>
</dbReference>
<dbReference type="InterPro" id="IPR050408">
    <property type="entry name" value="HGPRT"/>
</dbReference>
<dbReference type="GO" id="GO:0032263">
    <property type="term" value="P:GMP salvage"/>
    <property type="evidence" value="ECO:0007669"/>
    <property type="project" value="TreeGrafter"/>
</dbReference>
<dbReference type="Gene3D" id="3.40.50.2020">
    <property type="match status" value="1"/>
</dbReference>
<evidence type="ECO:0000256" key="8">
    <source>
        <dbReference type="ARBA" id="ARBA00022679"/>
    </source>
</evidence>
<dbReference type="GO" id="GO:0004422">
    <property type="term" value="F:hypoxanthine phosphoribosyltransferase activity"/>
    <property type="evidence" value="ECO:0007669"/>
    <property type="project" value="InterPro"/>
</dbReference>
<dbReference type="GO" id="GO:0000287">
    <property type="term" value="F:magnesium ion binding"/>
    <property type="evidence" value="ECO:0007669"/>
    <property type="project" value="TreeGrafter"/>
</dbReference>
<dbReference type="EMBL" id="LN714483">
    <property type="protein sequence ID" value="CEL68041.1"/>
    <property type="molecule type" value="Genomic_DNA"/>
</dbReference>
<accession>A0A0F7UGE7</accession>
<dbReference type="InterPro" id="IPR029057">
    <property type="entry name" value="PRTase-like"/>
</dbReference>
<evidence type="ECO:0000256" key="14">
    <source>
        <dbReference type="SAM" id="MobiDB-lite"/>
    </source>
</evidence>
<reference evidence="16" key="1">
    <citation type="journal article" date="2015" name="PLoS ONE">
        <title>Comprehensive Evaluation of Toxoplasma gondii VEG and Neospora caninum LIV Genomes with Tachyzoite Stage Transcriptome and Proteome Defines Novel Transcript Features.</title>
        <authorList>
            <person name="Ramaprasad A."/>
            <person name="Mourier T."/>
            <person name="Naeem R."/>
            <person name="Malas T.B."/>
            <person name="Moussa E."/>
            <person name="Panigrahi A."/>
            <person name="Vermont S.J."/>
            <person name="Otto T.D."/>
            <person name="Wastling J."/>
            <person name="Pain A."/>
        </authorList>
    </citation>
    <scope>NUCLEOTIDE SEQUENCE</scope>
    <source>
        <strain evidence="16">Liverpool</strain>
    </source>
</reference>
<gene>
    <name evidence="16" type="ORF">BN1204_038170</name>
</gene>
<dbReference type="PANTHER" id="PTHR43340">
    <property type="entry name" value="HYPOXANTHINE-GUANINE PHOSPHORIBOSYLTRANSFERASE"/>
    <property type="match status" value="1"/>
</dbReference>
<evidence type="ECO:0000313" key="16">
    <source>
        <dbReference type="EMBL" id="CEL68041.1"/>
    </source>
</evidence>
<dbReference type="GO" id="GO:0006166">
    <property type="term" value="P:purine ribonucleoside salvage"/>
    <property type="evidence" value="ECO:0007669"/>
    <property type="project" value="UniProtKB-KW"/>
</dbReference>
<keyword evidence="10 13" id="KW-0660">Purine salvage</keyword>
<keyword evidence="6 13" id="KW-0963">Cytoplasm</keyword>
<keyword evidence="8 13" id="KW-0808">Transferase</keyword>
<comment type="cofactor">
    <cofactor evidence="1 13">
        <name>Mg(2+)</name>
        <dbReference type="ChEBI" id="CHEBI:18420"/>
    </cofactor>
</comment>
<evidence type="ECO:0000256" key="1">
    <source>
        <dbReference type="ARBA" id="ARBA00001946"/>
    </source>
</evidence>
<sequence>MASKPIEESQSQKRSAFSDIFCCCTPNEGAIVPSDPMVSSAPSSAPSRPARSSAFPDYGKGKGRVEPMYIPDGTFYKAEDFLVPSHCKPYIDKILLPGGLVKDRVEKLAYDIHRTYFGEELHIICILKGSRGFFNLLIDYLATIQKYSGRDSSVPPFFEHYVRLKSYQNDNSSGQLTVLSDDLSQFKGKNILIVEDIIDTGFTLTEFGERLKAVGPKSMRIATLVEKRTDRSNGFKGDFVGFCVPDVWIVGCCYDFNEMFRDFDHVAILSESARKQFQITR</sequence>
<keyword evidence="9 13" id="KW-0479">Metal-binding</keyword>
<comment type="subcellular location">
    <subcellularLocation>
        <location evidence="2 13">Cytoplasm</location>
    </subcellularLocation>
</comment>
<feature type="region of interest" description="Disordered" evidence="14">
    <location>
        <begin position="34"/>
        <end position="59"/>
    </location>
</feature>
<evidence type="ECO:0000256" key="12">
    <source>
        <dbReference type="ARBA" id="ARBA00022842"/>
    </source>
</evidence>
<feature type="domain" description="Phosphoribosyltransferase" evidence="15">
    <location>
        <begin position="98"/>
        <end position="256"/>
    </location>
</feature>
<evidence type="ECO:0000256" key="7">
    <source>
        <dbReference type="ARBA" id="ARBA00022676"/>
    </source>
</evidence>
<evidence type="ECO:0000256" key="3">
    <source>
        <dbReference type="ARBA" id="ARBA00004669"/>
    </source>
</evidence>
<comment type="pathway">
    <text evidence="3 13">Purine metabolism; IMP biosynthesis via salvage pathway; IMP from hypoxanthine: step 1/1.</text>
</comment>
<dbReference type="GO" id="GO:0006178">
    <property type="term" value="P:guanine salvage"/>
    <property type="evidence" value="ECO:0007669"/>
    <property type="project" value="TreeGrafter"/>
</dbReference>
<keyword evidence="7 13" id="KW-0328">Glycosyltransferase</keyword>
<comment type="catalytic activity">
    <reaction evidence="13">
        <text>IMP + diphosphate = hypoxanthine + 5-phospho-alpha-D-ribose 1-diphosphate</text>
        <dbReference type="Rhea" id="RHEA:17973"/>
        <dbReference type="ChEBI" id="CHEBI:17368"/>
        <dbReference type="ChEBI" id="CHEBI:33019"/>
        <dbReference type="ChEBI" id="CHEBI:58017"/>
        <dbReference type="ChEBI" id="CHEBI:58053"/>
        <dbReference type="EC" id="2.4.2.8"/>
    </reaction>
</comment>
<protein>
    <recommendedName>
        <fullName evidence="5 13">Hypoxanthine phosphoribosyltransferase</fullName>
        <ecNumber evidence="5 13">2.4.2.8</ecNumber>
    </recommendedName>
</protein>
<feature type="compositionally biased region" description="Low complexity" evidence="14">
    <location>
        <begin position="39"/>
        <end position="54"/>
    </location>
</feature>
<evidence type="ECO:0000259" key="15">
    <source>
        <dbReference type="Pfam" id="PF00156"/>
    </source>
</evidence>
<dbReference type="SUPFAM" id="SSF53271">
    <property type="entry name" value="PRTase-like"/>
    <property type="match status" value="1"/>
</dbReference>
<dbReference type="GO" id="GO:0000166">
    <property type="term" value="F:nucleotide binding"/>
    <property type="evidence" value="ECO:0007669"/>
    <property type="project" value="UniProtKB-KW"/>
</dbReference>
<dbReference type="Pfam" id="PF00156">
    <property type="entry name" value="Pribosyltran"/>
    <property type="match status" value="1"/>
</dbReference>
<organism evidence="16">
    <name type="scientific">Neospora caninum (strain Liverpool)</name>
    <dbReference type="NCBI Taxonomy" id="572307"/>
    <lineage>
        <taxon>Eukaryota</taxon>
        <taxon>Sar</taxon>
        <taxon>Alveolata</taxon>
        <taxon>Apicomplexa</taxon>
        <taxon>Conoidasida</taxon>
        <taxon>Coccidia</taxon>
        <taxon>Eucoccidiorida</taxon>
        <taxon>Eimeriorina</taxon>
        <taxon>Sarcocystidae</taxon>
        <taxon>Neospora</taxon>
    </lineage>
</organism>
<evidence type="ECO:0000256" key="13">
    <source>
        <dbReference type="RuleBase" id="RU364099"/>
    </source>
</evidence>
<proteinExistence type="inferred from homology"/>